<reference evidence="7" key="1">
    <citation type="submission" date="2022-11" db="UniProtKB">
        <authorList>
            <consortium name="WormBaseParasite"/>
        </authorList>
    </citation>
    <scope>IDENTIFICATION</scope>
</reference>
<sequence length="222" mass="26205">MGNIQLKAGLRKVSQWNSLEKAVDKEMEDQKLRYKPESLDELVKNTHFDRKELKRLYQGFKQNCPNGYVTVHQFKEIFQQLFCIGRYADPSTFAQLVFDTFDEDGNARISFSEFAEALSILNRGTVEQRLEWIFSLYDNKHRGYIIEDDFYKVISAVYELMGIQLHRAQDGANLREAQEHVRNTFRRMDHNRDGKITMHEFLEGCKESSDLEQSLDLFKTVW</sequence>
<dbReference type="InterPro" id="IPR011992">
    <property type="entry name" value="EF-hand-dom_pair"/>
</dbReference>
<dbReference type="Gene3D" id="1.10.238.10">
    <property type="entry name" value="EF-hand"/>
    <property type="match status" value="1"/>
</dbReference>
<dbReference type="Pfam" id="PF13833">
    <property type="entry name" value="EF-hand_8"/>
    <property type="match status" value="1"/>
</dbReference>
<dbReference type="PROSITE" id="PS50222">
    <property type="entry name" value="EF_HAND_2"/>
    <property type="match status" value="3"/>
</dbReference>
<organism evidence="6 7">
    <name type="scientific">Plectus sambesii</name>
    <dbReference type="NCBI Taxonomy" id="2011161"/>
    <lineage>
        <taxon>Eukaryota</taxon>
        <taxon>Metazoa</taxon>
        <taxon>Ecdysozoa</taxon>
        <taxon>Nematoda</taxon>
        <taxon>Chromadorea</taxon>
        <taxon>Plectida</taxon>
        <taxon>Plectina</taxon>
        <taxon>Plectoidea</taxon>
        <taxon>Plectidae</taxon>
        <taxon>Plectus</taxon>
    </lineage>
</organism>
<evidence type="ECO:0000259" key="5">
    <source>
        <dbReference type="PROSITE" id="PS50222"/>
    </source>
</evidence>
<evidence type="ECO:0000313" key="6">
    <source>
        <dbReference type="Proteomes" id="UP000887566"/>
    </source>
</evidence>
<dbReference type="InterPro" id="IPR028846">
    <property type="entry name" value="Recoverin"/>
</dbReference>
<comment type="similarity">
    <text evidence="1">Belongs to the recoverin family.</text>
</comment>
<proteinExistence type="inferred from homology"/>
<feature type="domain" description="EF-hand" evidence="5">
    <location>
        <begin position="89"/>
        <end position="124"/>
    </location>
</feature>
<keyword evidence="3" id="KW-0677">Repeat</keyword>
<dbReference type="FunFam" id="1.10.238.10:FF:000009">
    <property type="entry name" value="Visinin-like protein 1"/>
    <property type="match status" value="1"/>
</dbReference>
<dbReference type="InterPro" id="IPR002048">
    <property type="entry name" value="EF_hand_dom"/>
</dbReference>
<dbReference type="PRINTS" id="PR00450">
    <property type="entry name" value="RECOVERIN"/>
</dbReference>
<keyword evidence="2" id="KW-0479">Metal-binding</keyword>
<dbReference type="SUPFAM" id="SSF47473">
    <property type="entry name" value="EF-hand"/>
    <property type="match status" value="1"/>
</dbReference>
<evidence type="ECO:0000256" key="2">
    <source>
        <dbReference type="ARBA" id="ARBA00022723"/>
    </source>
</evidence>
<evidence type="ECO:0000256" key="4">
    <source>
        <dbReference type="ARBA" id="ARBA00022837"/>
    </source>
</evidence>
<evidence type="ECO:0000256" key="1">
    <source>
        <dbReference type="ARBA" id="ARBA00006049"/>
    </source>
</evidence>
<accession>A0A914W2L0</accession>
<evidence type="ECO:0000313" key="7">
    <source>
        <dbReference type="WBParaSite" id="PSAMB.scaffold2891size20702.g19498.t1"/>
    </source>
</evidence>
<evidence type="ECO:0000256" key="3">
    <source>
        <dbReference type="ARBA" id="ARBA00022737"/>
    </source>
</evidence>
<dbReference type="WBParaSite" id="PSAMB.scaffold2891size20702.g19498.t1">
    <property type="protein sequence ID" value="PSAMB.scaffold2891size20702.g19498.t1"/>
    <property type="gene ID" value="PSAMB.scaffold2891size20702.g19498"/>
</dbReference>
<dbReference type="SMART" id="SM00054">
    <property type="entry name" value="EFh"/>
    <property type="match status" value="3"/>
</dbReference>
<keyword evidence="6" id="KW-1185">Reference proteome</keyword>
<protein>
    <submittedName>
        <fullName evidence="7">EF-hand domain-containing protein</fullName>
    </submittedName>
</protein>
<dbReference type="InterPro" id="IPR018247">
    <property type="entry name" value="EF_Hand_1_Ca_BS"/>
</dbReference>
<feature type="domain" description="EF-hand" evidence="5">
    <location>
        <begin position="125"/>
        <end position="160"/>
    </location>
</feature>
<dbReference type="PANTHER" id="PTHR23055:SF167">
    <property type="entry name" value="EF-HAND DOMAIN-CONTAINING PROTEIN"/>
    <property type="match status" value="1"/>
</dbReference>
<feature type="domain" description="EF-hand" evidence="5">
    <location>
        <begin position="176"/>
        <end position="211"/>
    </location>
</feature>
<name>A0A914W2L0_9BILA</name>
<dbReference type="CDD" id="cd00051">
    <property type="entry name" value="EFh"/>
    <property type="match status" value="1"/>
</dbReference>
<keyword evidence="4" id="KW-0106">Calcium</keyword>
<dbReference type="PANTHER" id="PTHR23055">
    <property type="entry name" value="CALCIUM BINDING PROTEINS"/>
    <property type="match status" value="1"/>
</dbReference>
<dbReference type="Pfam" id="PF13499">
    <property type="entry name" value="EF-hand_7"/>
    <property type="match status" value="1"/>
</dbReference>
<dbReference type="AlphaFoldDB" id="A0A914W2L0"/>
<dbReference type="GO" id="GO:0005509">
    <property type="term" value="F:calcium ion binding"/>
    <property type="evidence" value="ECO:0007669"/>
    <property type="project" value="InterPro"/>
</dbReference>
<dbReference type="PROSITE" id="PS00018">
    <property type="entry name" value="EF_HAND_1"/>
    <property type="match status" value="1"/>
</dbReference>
<dbReference type="Proteomes" id="UP000887566">
    <property type="component" value="Unplaced"/>
</dbReference>